<dbReference type="KEGG" id="slan:GV829_07185"/>
<reference evidence="6 7" key="1">
    <citation type="submission" date="2020-01" db="EMBL/GenBank/DDBJ databases">
        <title>Sphingomonas sp. strain CSW-10.</title>
        <authorList>
            <person name="Chen W.-M."/>
        </authorList>
    </citation>
    <scope>NUCLEOTIDE SEQUENCE [LARGE SCALE GENOMIC DNA]</scope>
    <source>
        <strain evidence="6 7">CSW-10</strain>
    </source>
</reference>
<keyword evidence="7" id="KW-1185">Reference proteome</keyword>
<feature type="region of interest" description="Disordered" evidence="2">
    <location>
        <begin position="125"/>
        <end position="159"/>
    </location>
</feature>
<gene>
    <name evidence="6" type="ORF">GV829_07185</name>
</gene>
<dbReference type="SUPFAM" id="SSF111283">
    <property type="entry name" value="Putative modulator of DNA gyrase, PmbA/TldD"/>
    <property type="match status" value="1"/>
</dbReference>
<evidence type="ECO:0000313" key="7">
    <source>
        <dbReference type="Proteomes" id="UP000503018"/>
    </source>
</evidence>
<name>A0A6M4AT57_9SPHN</name>
<accession>A0A6M4AT57</accession>
<sequence>MNAPDSDPRDTLPHLIDRAADAVARARSAGADAAEAVVRSVRSSGVSVRLGALEDVERSEDSDLSLRLYVGQKSASVSTADVSPAALDALVERAVAMARAAPDNPWAGLAPDELLLRDDPPDLDLFDPAGEPSPEGMRALAQEAEDAARSVPGVTNSEGGSASANVAVHVLATSQGFARGYAATGYSLSASVLAGDGDMMQRDYDWHSARHFADCEAADMIGRRAGERAVARINPGSLPSGRMPVLFDPRVAGSLIGHLISGMSGPAIARGKSFLIGREGAQLFPAGIIVEDDPLRPRGLRSHAFDSEGLPTRSSRMVDAGVIAPWLCDTASARQLGRQPTGHAAGHGGVTTGNLSLLPGPRSRAELMADIKDGVLVTELIGQGVDLMTGDYSRGASGWRIINGEIATPVAGFTIAGNLIDMFADLSAANDVDRRHATHVPTLRTDSLTVAGD</sequence>
<dbReference type="InterPro" id="IPR035068">
    <property type="entry name" value="TldD/PmbA_N"/>
</dbReference>
<organism evidence="6 7">
    <name type="scientific">Sphingomonas lacunae</name>
    <dbReference type="NCBI Taxonomy" id="2698828"/>
    <lineage>
        <taxon>Bacteria</taxon>
        <taxon>Pseudomonadati</taxon>
        <taxon>Pseudomonadota</taxon>
        <taxon>Alphaproteobacteria</taxon>
        <taxon>Sphingomonadales</taxon>
        <taxon>Sphingomonadaceae</taxon>
        <taxon>Sphingomonas</taxon>
    </lineage>
</organism>
<dbReference type="InterPro" id="IPR002510">
    <property type="entry name" value="Metalloprtase-TldD/E_N"/>
</dbReference>
<feature type="domain" description="Metalloprotease TldD/E C-terminal" evidence="4">
    <location>
        <begin position="240"/>
        <end position="452"/>
    </location>
</feature>
<evidence type="ECO:0000313" key="6">
    <source>
        <dbReference type="EMBL" id="QJQ32263.1"/>
    </source>
</evidence>
<dbReference type="PANTHER" id="PTHR43421">
    <property type="entry name" value="METALLOPROTEASE PMBA"/>
    <property type="match status" value="1"/>
</dbReference>
<evidence type="ECO:0000259" key="5">
    <source>
        <dbReference type="Pfam" id="PF19290"/>
    </source>
</evidence>
<evidence type="ECO:0000259" key="4">
    <source>
        <dbReference type="Pfam" id="PF19289"/>
    </source>
</evidence>
<dbReference type="EMBL" id="CP053015">
    <property type="protein sequence ID" value="QJQ32263.1"/>
    <property type="molecule type" value="Genomic_DNA"/>
</dbReference>
<evidence type="ECO:0000259" key="3">
    <source>
        <dbReference type="Pfam" id="PF01523"/>
    </source>
</evidence>
<comment type="similarity">
    <text evidence="1">Belongs to the peptidase U62 family.</text>
</comment>
<dbReference type="GO" id="GO:0005829">
    <property type="term" value="C:cytosol"/>
    <property type="evidence" value="ECO:0007669"/>
    <property type="project" value="TreeGrafter"/>
</dbReference>
<dbReference type="GO" id="GO:0008237">
    <property type="term" value="F:metallopeptidase activity"/>
    <property type="evidence" value="ECO:0007669"/>
    <property type="project" value="InterPro"/>
</dbReference>
<proteinExistence type="inferred from homology"/>
<dbReference type="PANTHER" id="PTHR43421:SF1">
    <property type="entry name" value="METALLOPROTEASE PMBA"/>
    <property type="match status" value="1"/>
</dbReference>
<evidence type="ECO:0000256" key="1">
    <source>
        <dbReference type="ARBA" id="ARBA00005836"/>
    </source>
</evidence>
<dbReference type="InterPro" id="IPR045569">
    <property type="entry name" value="Metalloprtase-TldD/E_C"/>
</dbReference>
<dbReference type="Gene3D" id="3.30.2290.10">
    <property type="entry name" value="PmbA/TldD superfamily"/>
    <property type="match status" value="1"/>
</dbReference>
<dbReference type="Proteomes" id="UP000503018">
    <property type="component" value="Chromosome"/>
</dbReference>
<dbReference type="Pfam" id="PF01523">
    <property type="entry name" value="PmbA_TldD_1st"/>
    <property type="match status" value="1"/>
</dbReference>
<dbReference type="Pfam" id="PF19290">
    <property type="entry name" value="PmbA_TldD_2nd"/>
    <property type="match status" value="1"/>
</dbReference>
<dbReference type="RefSeq" id="WP_169945328.1">
    <property type="nucleotide sequence ID" value="NZ_CP053015.1"/>
</dbReference>
<dbReference type="GO" id="GO:0006508">
    <property type="term" value="P:proteolysis"/>
    <property type="evidence" value="ECO:0007669"/>
    <property type="project" value="InterPro"/>
</dbReference>
<dbReference type="InterPro" id="IPR036059">
    <property type="entry name" value="TldD/PmbA_sf"/>
</dbReference>
<feature type="domain" description="Metalloprotease TldD/E central" evidence="5">
    <location>
        <begin position="128"/>
        <end position="232"/>
    </location>
</feature>
<dbReference type="InterPro" id="IPR045570">
    <property type="entry name" value="Metalloprtase-TldD/E_cen_dom"/>
</dbReference>
<dbReference type="InterPro" id="IPR047657">
    <property type="entry name" value="PmbA"/>
</dbReference>
<dbReference type="Pfam" id="PF19289">
    <property type="entry name" value="PmbA_TldD_3rd"/>
    <property type="match status" value="1"/>
</dbReference>
<evidence type="ECO:0000256" key="2">
    <source>
        <dbReference type="SAM" id="MobiDB-lite"/>
    </source>
</evidence>
<dbReference type="AlphaFoldDB" id="A0A6M4AT57"/>
<feature type="domain" description="Metalloprotease TldD/E N-terminal" evidence="3">
    <location>
        <begin position="34"/>
        <end position="98"/>
    </location>
</feature>
<protein>
    <submittedName>
        <fullName evidence="6">TldD/PmbA family protein</fullName>
    </submittedName>
</protein>